<dbReference type="InterPro" id="IPR030802">
    <property type="entry name" value="Permease_MalE"/>
</dbReference>
<evidence type="ECO:0000256" key="4">
    <source>
        <dbReference type="ARBA" id="ARBA00011380"/>
    </source>
</evidence>
<keyword evidence="10 12" id="KW-1133">Transmembrane helix</keyword>
<dbReference type="PANTHER" id="PTHR30188:SF4">
    <property type="entry name" value="PROTEIN TRIGALACTOSYLDIACYLGLYCEROL 1, CHLOROPLASTIC"/>
    <property type="match status" value="1"/>
</dbReference>
<dbReference type="eggNOG" id="COG0767">
    <property type="taxonomic scope" value="Bacteria"/>
</dbReference>
<evidence type="ECO:0000256" key="5">
    <source>
        <dbReference type="ARBA" id="ARBA00020857"/>
    </source>
</evidence>
<keyword evidence="6" id="KW-0813">Transport</keyword>
<evidence type="ECO:0000256" key="2">
    <source>
        <dbReference type="ARBA" id="ARBA00004429"/>
    </source>
</evidence>
<feature type="transmembrane region" description="Helical" evidence="12">
    <location>
        <begin position="47"/>
        <end position="69"/>
    </location>
</feature>
<sequence>MNARAPQPRNVLTQSLAQIGACGLFLLTLLAAVPRSFRYLRETIRQLWFVGAMSLTIIMVCGLFVGMVLMLQLYHVLSIFGGTSASGMVVALSVYRELGPVVTALLFAGRAGTAVTAEIGLMRATDQISAMEMMAVDPVAYVATPRFLAGLIAMPLLSCVFCAMAIFGGHLVGVTWLGIDNGTFWSNMTAQVDVHTDIINGVLLKSLAFGAVVSLIAVFQGFTTPPTSEGVAYATTRTVVASSIAILALDFVLTAFLM</sequence>
<dbReference type="RefSeq" id="WP_008435052.1">
    <property type="nucleotide sequence ID" value="NZ_LVJS01000116.1"/>
</dbReference>
<evidence type="ECO:0000256" key="10">
    <source>
        <dbReference type="ARBA" id="ARBA00022989"/>
    </source>
</evidence>
<keyword evidence="9 12" id="KW-0812">Transmembrane</keyword>
<dbReference type="PANTHER" id="PTHR30188">
    <property type="entry name" value="ABC TRANSPORTER PERMEASE PROTEIN-RELATED"/>
    <property type="match status" value="1"/>
</dbReference>
<evidence type="ECO:0000313" key="13">
    <source>
        <dbReference type="EMBL" id="KZC22356.1"/>
    </source>
</evidence>
<name>A0A154QDM5_9GAMM</name>
<dbReference type="NCBIfam" id="NF033619">
    <property type="entry name" value="perm_MlaE_1"/>
    <property type="match status" value="1"/>
</dbReference>
<dbReference type="Proteomes" id="UP000076131">
    <property type="component" value="Unassembled WGS sequence"/>
</dbReference>
<proteinExistence type="inferred from homology"/>
<protein>
    <recommendedName>
        <fullName evidence="5">Intermembrane phospholipid transport system permease protein MlaE</fullName>
    </recommendedName>
</protein>
<dbReference type="InterPro" id="IPR053408">
    <property type="entry name" value="MlaE_Permease"/>
</dbReference>
<dbReference type="InterPro" id="IPR003453">
    <property type="entry name" value="ABC_MlaE_roteobac"/>
</dbReference>
<evidence type="ECO:0000256" key="9">
    <source>
        <dbReference type="ARBA" id="ARBA00022692"/>
    </source>
</evidence>
<comment type="caution">
    <text evidence="13">The sequence shown here is derived from an EMBL/GenBank/DDBJ whole genome shotgun (WGS) entry which is preliminary data.</text>
</comment>
<dbReference type="STRING" id="416169.RHOFW104T7_01160"/>
<dbReference type="EMBL" id="LVJS01000116">
    <property type="protein sequence ID" value="KZC22356.1"/>
    <property type="molecule type" value="Genomic_DNA"/>
</dbReference>
<accession>A0A154QDM5</accession>
<feature type="transmembrane region" description="Helical" evidence="12">
    <location>
        <begin position="239"/>
        <end position="257"/>
    </location>
</feature>
<feature type="transmembrane region" description="Helical" evidence="12">
    <location>
        <begin position="198"/>
        <end position="219"/>
    </location>
</feature>
<evidence type="ECO:0000256" key="1">
    <source>
        <dbReference type="ARBA" id="ARBA00002460"/>
    </source>
</evidence>
<comment type="subcellular location">
    <subcellularLocation>
        <location evidence="2 12">Cell inner membrane</location>
        <topology evidence="2 12">Multi-pass membrane protein</topology>
    </subcellularLocation>
</comment>
<keyword evidence="11 12" id="KW-0472">Membrane</keyword>
<dbReference type="GO" id="GO:0043190">
    <property type="term" value="C:ATP-binding cassette (ABC) transporter complex"/>
    <property type="evidence" value="ECO:0007669"/>
    <property type="project" value="InterPro"/>
</dbReference>
<feature type="transmembrane region" description="Helical" evidence="12">
    <location>
        <begin position="147"/>
        <end position="177"/>
    </location>
</feature>
<comment type="subunit">
    <text evidence="4">The complex is composed of two ATP-binding proteins (MlaF), two transmembrane proteins (MlaE), two cytoplasmic solute-binding proteins (MlaB) and six periplasmic solute-binding proteins (MlaD).</text>
</comment>
<gene>
    <name evidence="13" type="ORF">RHOFW104T7_01160</name>
</gene>
<evidence type="ECO:0000313" key="14">
    <source>
        <dbReference type="Proteomes" id="UP000076131"/>
    </source>
</evidence>
<dbReference type="GO" id="GO:0005548">
    <property type="term" value="F:phospholipid transporter activity"/>
    <property type="evidence" value="ECO:0007669"/>
    <property type="project" value="TreeGrafter"/>
</dbReference>
<keyword evidence="8 12" id="KW-0997">Cell inner membrane</keyword>
<dbReference type="Pfam" id="PF02405">
    <property type="entry name" value="MlaE"/>
    <property type="match status" value="1"/>
</dbReference>
<comment type="function">
    <text evidence="1">Part of the ABC transporter complex MlaFEDB, which is involved in a phospholipid transport pathway that maintains lipid asymmetry in the outer membrane by retrograde trafficking of phospholipids from the outer membrane to the inner membrane. Probably responsible for the translocation of the substrate across the membrane.</text>
</comment>
<reference evidence="13 14" key="1">
    <citation type="journal article" date="2016" name="MBio">
        <title>Lateral Gene Transfer in a Heavy Metal-Contaminated-Groundwater Microbial Community.</title>
        <authorList>
            <person name="Hemme C.L."/>
            <person name="Green S.J."/>
            <person name="Rishishwar L."/>
            <person name="Prakash O."/>
            <person name="Pettenato A."/>
            <person name="Chakraborty R."/>
            <person name="Deutschbauer A.M."/>
            <person name="Van Nostrand J.D."/>
            <person name="Wu L."/>
            <person name="He Z."/>
            <person name="Jordan I.K."/>
            <person name="Hazen T.C."/>
            <person name="Arkin A.P."/>
            <person name="Kostka J.E."/>
            <person name="Zhou J."/>
        </authorList>
    </citation>
    <scope>NUCLEOTIDE SEQUENCE [LARGE SCALE GENOMIC DNA]</scope>
    <source>
        <strain evidence="13 14">FW104-T7</strain>
    </source>
</reference>
<evidence type="ECO:0000256" key="3">
    <source>
        <dbReference type="ARBA" id="ARBA00007556"/>
    </source>
</evidence>
<keyword evidence="7" id="KW-1003">Cell membrane</keyword>
<evidence type="ECO:0000256" key="8">
    <source>
        <dbReference type="ARBA" id="ARBA00022519"/>
    </source>
</evidence>
<keyword evidence="14" id="KW-1185">Reference proteome</keyword>
<evidence type="ECO:0000256" key="7">
    <source>
        <dbReference type="ARBA" id="ARBA00022475"/>
    </source>
</evidence>
<comment type="similarity">
    <text evidence="3 12">Belongs to the MlaE permease family.</text>
</comment>
<evidence type="ECO:0000256" key="11">
    <source>
        <dbReference type="ARBA" id="ARBA00023136"/>
    </source>
</evidence>
<feature type="transmembrane region" description="Helical" evidence="12">
    <location>
        <begin position="76"/>
        <end position="95"/>
    </location>
</feature>
<dbReference type="NCBIfam" id="TIGR00056">
    <property type="entry name" value="MlaE family lipid ABC transporter permease subunit"/>
    <property type="match status" value="1"/>
</dbReference>
<dbReference type="AlphaFoldDB" id="A0A154QDM5"/>
<evidence type="ECO:0000256" key="6">
    <source>
        <dbReference type="ARBA" id="ARBA00022448"/>
    </source>
</evidence>
<organism evidence="13 14">
    <name type="scientific">Rhodanobacter thiooxydans</name>
    <dbReference type="NCBI Taxonomy" id="416169"/>
    <lineage>
        <taxon>Bacteria</taxon>
        <taxon>Pseudomonadati</taxon>
        <taxon>Pseudomonadota</taxon>
        <taxon>Gammaproteobacteria</taxon>
        <taxon>Lysobacterales</taxon>
        <taxon>Rhodanobacteraceae</taxon>
        <taxon>Rhodanobacter</taxon>
    </lineage>
</organism>
<evidence type="ECO:0000256" key="12">
    <source>
        <dbReference type="RuleBase" id="RU362044"/>
    </source>
</evidence>